<name>A0A933NYA9_9HYPH</name>
<evidence type="ECO:0000313" key="2">
    <source>
        <dbReference type="EMBL" id="MBI4921876.1"/>
    </source>
</evidence>
<accession>A0A933NYA9</accession>
<organism evidence="2 3">
    <name type="scientific">Devosia nanyangense</name>
    <dbReference type="NCBI Taxonomy" id="1228055"/>
    <lineage>
        <taxon>Bacteria</taxon>
        <taxon>Pseudomonadati</taxon>
        <taxon>Pseudomonadota</taxon>
        <taxon>Alphaproteobacteria</taxon>
        <taxon>Hyphomicrobiales</taxon>
        <taxon>Devosiaceae</taxon>
        <taxon>Devosia</taxon>
    </lineage>
</organism>
<proteinExistence type="predicted"/>
<dbReference type="EMBL" id="JACRAF010000025">
    <property type="protein sequence ID" value="MBI4921876.1"/>
    <property type="molecule type" value="Genomic_DNA"/>
</dbReference>
<protein>
    <submittedName>
        <fullName evidence="2">Uncharacterized protein</fullName>
    </submittedName>
</protein>
<dbReference type="AlphaFoldDB" id="A0A933NYA9"/>
<feature type="region of interest" description="Disordered" evidence="1">
    <location>
        <begin position="89"/>
        <end position="126"/>
    </location>
</feature>
<evidence type="ECO:0000256" key="1">
    <source>
        <dbReference type="SAM" id="MobiDB-lite"/>
    </source>
</evidence>
<comment type="caution">
    <text evidence="2">The sequence shown here is derived from an EMBL/GenBank/DDBJ whole genome shotgun (WGS) entry which is preliminary data.</text>
</comment>
<gene>
    <name evidence="2" type="ORF">HY834_09010</name>
</gene>
<reference evidence="2" key="1">
    <citation type="submission" date="2020-07" db="EMBL/GenBank/DDBJ databases">
        <title>Huge and variable diversity of episymbiotic CPR bacteria and DPANN archaea in groundwater ecosystems.</title>
        <authorList>
            <person name="He C.Y."/>
            <person name="Keren R."/>
            <person name="Whittaker M."/>
            <person name="Farag I.F."/>
            <person name="Doudna J."/>
            <person name="Cate J.H.D."/>
            <person name="Banfield J.F."/>
        </authorList>
    </citation>
    <scope>NUCLEOTIDE SEQUENCE</scope>
    <source>
        <strain evidence="2">NC_groundwater_1586_Pr3_B-0.1um_66_15</strain>
    </source>
</reference>
<dbReference type="Proteomes" id="UP000782610">
    <property type="component" value="Unassembled WGS sequence"/>
</dbReference>
<evidence type="ECO:0000313" key="3">
    <source>
        <dbReference type="Proteomes" id="UP000782610"/>
    </source>
</evidence>
<sequence>MRKPFDPRNSMIVFMDAQTNARMVAIARETGRKIEELAESAVSNDSELALLCDGVLAAIDGLALGAGIDLGGAVVATFNATSAKLGFPERLSLAPPLRPTGPEAVRSADRSGDPVPTGGQAKGGQT</sequence>